<protein>
    <recommendedName>
        <fullName evidence="2">CD-NTase-associated protein 15 domain-containing protein</fullName>
    </recommendedName>
</protein>
<evidence type="ECO:0000313" key="3">
    <source>
        <dbReference type="EMBL" id="XBT97369.1"/>
    </source>
</evidence>
<keyword evidence="3" id="KW-0614">Plasmid</keyword>
<feature type="transmembrane region" description="Helical" evidence="1">
    <location>
        <begin position="7"/>
        <end position="31"/>
    </location>
</feature>
<gene>
    <name evidence="3" type="ORF">ABM479_29295</name>
</gene>
<accession>A0AAU7S4D5</accession>
<dbReference type="RefSeq" id="WP_349962428.1">
    <property type="nucleotide sequence ID" value="NZ_CP157962.1"/>
</dbReference>
<proteinExistence type="predicted"/>
<organism evidence="3">
    <name type="scientific">Rhizobium sp. ZPR3</name>
    <dbReference type="NCBI Taxonomy" id="3158967"/>
    <lineage>
        <taxon>Bacteria</taxon>
        <taxon>Pseudomonadati</taxon>
        <taxon>Pseudomonadota</taxon>
        <taxon>Alphaproteobacteria</taxon>
        <taxon>Hyphomicrobiales</taxon>
        <taxon>Rhizobiaceae</taxon>
        <taxon>Rhizobium/Agrobacterium group</taxon>
        <taxon>Rhizobium</taxon>
    </lineage>
</organism>
<evidence type="ECO:0000256" key="1">
    <source>
        <dbReference type="SAM" id="Phobius"/>
    </source>
</evidence>
<reference evidence="3" key="1">
    <citation type="submission" date="2024-06" db="EMBL/GenBank/DDBJ databases">
        <authorList>
            <person name="Li T."/>
            <person name="Gao R."/>
        </authorList>
    </citation>
    <scope>NUCLEOTIDE SEQUENCE</scope>
    <source>
        <strain evidence="3">ZPR3</strain>
        <plasmid evidence="3">unnamed2</plasmid>
    </source>
</reference>
<dbReference type="Pfam" id="PF18153">
    <property type="entry name" value="Cap15_CD_rec"/>
    <property type="match status" value="1"/>
</dbReference>
<dbReference type="EMBL" id="CP157962">
    <property type="protein sequence ID" value="XBT97369.1"/>
    <property type="molecule type" value="Genomic_DNA"/>
</dbReference>
<feature type="domain" description="CD-NTase-associated protein 15" evidence="2">
    <location>
        <begin position="66"/>
        <end position="188"/>
    </location>
</feature>
<keyword evidence="1" id="KW-0812">Transmembrane</keyword>
<keyword evidence="1" id="KW-1133">Transmembrane helix</keyword>
<dbReference type="AlphaFoldDB" id="A0AAU7S4D5"/>
<geneLocation type="plasmid" evidence="3">
    <name>unnamed2</name>
</geneLocation>
<dbReference type="InterPro" id="IPR041208">
    <property type="entry name" value="Cap15"/>
</dbReference>
<keyword evidence="1" id="KW-0472">Membrane</keyword>
<feature type="transmembrane region" description="Helical" evidence="1">
    <location>
        <begin position="37"/>
        <end position="56"/>
    </location>
</feature>
<sequence>MFTRNSISVLLIIAVITWGAFLWFLGIQLTWEHAKPYSLTLAVLTGGWTLFNKYLWRKWPCRLFVRTPNLNGMWKVALQSTYRDPETREPKGRIDAYIAIRQTFTSLSVRLMTAGEHESFLVASSFDINDDGTTYLYGVYQGVPSISDRKEVTAIHYGSFRYKVIGSPVTRLSGHYWTDRETGGSIDLFDRRSELFDSFASAEAARKNIRETEHPLP</sequence>
<evidence type="ECO:0000259" key="2">
    <source>
        <dbReference type="Pfam" id="PF18153"/>
    </source>
</evidence>
<name>A0AAU7S4D5_9HYPH</name>